<dbReference type="PROSITE" id="PS50887">
    <property type="entry name" value="GGDEF"/>
    <property type="match status" value="1"/>
</dbReference>
<dbReference type="Gene3D" id="3.40.50.2300">
    <property type="match status" value="1"/>
</dbReference>
<dbReference type="InterPro" id="IPR050469">
    <property type="entry name" value="Diguanylate_Cyclase"/>
</dbReference>
<dbReference type="eggNOG" id="COG3706">
    <property type="taxonomic scope" value="Bacteria"/>
</dbReference>
<dbReference type="KEGG" id="cau:Caur_3058"/>
<dbReference type="PANTHER" id="PTHR45138:SF9">
    <property type="entry name" value="DIGUANYLATE CYCLASE DGCM-RELATED"/>
    <property type="match status" value="1"/>
</dbReference>
<dbReference type="InterPro" id="IPR000160">
    <property type="entry name" value="GGDEF_dom"/>
</dbReference>
<dbReference type="EMBL" id="CP000909">
    <property type="protein sequence ID" value="ABY36257.1"/>
    <property type="molecule type" value="Genomic_DNA"/>
</dbReference>
<dbReference type="InterPro" id="IPR029787">
    <property type="entry name" value="Nucleotide_cyclase"/>
</dbReference>
<evidence type="ECO:0000313" key="6">
    <source>
        <dbReference type="Proteomes" id="UP000002008"/>
    </source>
</evidence>
<dbReference type="CDD" id="cd19920">
    <property type="entry name" value="REC_PA4781-like"/>
    <property type="match status" value="1"/>
</dbReference>
<dbReference type="InterPro" id="IPR001789">
    <property type="entry name" value="Sig_transdc_resp-reg_receiver"/>
</dbReference>
<dbReference type="Pfam" id="PF00072">
    <property type="entry name" value="Response_reg"/>
    <property type="match status" value="1"/>
</dbReference>
<dbReference type="PANTHER" id="PTHR45138">
    <property type="entry name" value="REGULATORY COMPONENTS OF SENSORY TRANSDUCTION SYSTEM"/>
    <property type="match status" value="1"/>
</dbReference>
<protein>
    <submittedName>
        <fullName evidence="5">Diguanylate cyclase</fullName>
    </submittedName>
</protein>
<evidence type="ECO:0000256" key="2">
    <source>
        <dbReference type="SAM" id="Coils"/>
    </source>
</evidence>
<name>A9WGU1_CHLAA</name>
<dbReference type="InParanoid" id="A9WGU1"/>
<dbReference type="Pfam" id="PF00990">
    <property type="entry name" value="GGDEF"/>
    <property type="match status" value="1"/>
</dbReference>
<sequence>MQVKNAYTIFLSMTTNRSPVILVVDDTPANLLLLTQLLSAQSYDVRPVTQGTAALTAIRTIRPDLVLLDIRMPDMDGYEVCQQLKADEETAQIPVIFISALDDVEDKVRAFECGGVDYIAKPFQPLEVLARVRTHLALAQARKALEAANRELQRALAREAELARMDWLTGVYNRSHFYELARHEFAIATRYERPLTMCMLDVDHFKQINDRYGHLVGDQVLRAVAQTVAHQIRTADSIGRFGGEEFILLLPNTNLPSALTLAERLRVTIADLQVHTDRGIVTATISVGVAERQSTDTTIERLIDRADRALYAAKRQGRNCVVGV</sequence>
<dbReference type="EnsemblBacteria" id="ABY36257">
    <property type="protein sequence ID" value="ABY36257"/>
    <property type="gene ID" value="Caur_3058"/>
</dbReference>
<dbReference type="HOGENOM" id="CLU_000445_11_28_0"/>
<dbReference type="GO" id="GO:0000160">
    <property type="term" value="P:phosphorelay signal transduction system"/>
    <property type="evidence" value="ECO:0007669"/>
    <property type="project" value="InterPro"/>
</dbReference>
<feature type="domain" description="Response regulatory" evidence="3">
    <location>
        <begin position="20"/>
        <end position="136"/>
    </location>
</feature>
<feature type="modified residue" description="4-aspartylphosphate" evidence="1">
    <location>
        <position position="69"/>
    </location>
</feature>
<dbReference type="SUPFAM" id="SSF55073">
    <property type="entry name" value="Nucleotide cyclase"/>
    <property type="match status" value="1"/>
</dbReference>
<organism evidence="5 6">
    <name type="scientific">Chloroflexus aurantiacus (strain ATCC 29366 / DSM 635 / J-10-fl)</name>
    <dbReference type="NCBI Taxonomy" id="324602"/>
    <lineage>
        <taxon>Bacteria</taxon>
        <taxon>Bacillati</taxon>
        <taxon>Chloroflexota</taxon>
        <taxon>Chloroflexia</taxon>
        <taxon>Chloroflexales</taxon>
        <taxon>Chloroflexineae</taxon>
        <taxon>Chloroflexaceae</taxon>
        <taxon>Chloroflexus</taxon>
    </lineage>
</organism>
<dbReference type="CDD" id="cd01949">
    <property type="entry name" value="GGDEF"/>
    <property type="match status" value="1"/>
</dbReference>
<dbReference type="NCBIfam" id="TIGR00254">
    <property type="entry name" value="GGDEF"/>
    <property type="match status" value="1"/>
</dbReference>
<evidence type="ECO:0000259" key="4">
    <source>
        <dbReference type="PROSITE" id="PS50887"/>
    </source>
</evidence>
<dbReference type="Proteomes" id="UP000002008">
    <property type="component" value="Chromosome"/>
</dbReference>
<keyword evidence="6" id="KW-1185">Reference proteome</keyword>
<dbReference type="GO" id="GO:0043709">
    <property type="term" value="P:cell adhesion involved in single-species biofilm formation"/>
    <property type="evidence" value="ECO:0000318"/>
    <property type="project" value="GO_Central"/>
</dbReference>
<dbReference type="SMART" id="SM00448">
    <property type="entry name" value="REC"/>
    <property type="match status" value="1"/>
</dbReference>
<dbReference type="SUPFAM" id="SSF52172">
    <property type="entry name" value="CheY-like"/>
    <property type="match status" value="1"/>
</dbReference>
<dbReference type="PROSITE" id="PS50110">
    <property type="entry name" value="RESPONSE_REGULATORY"/>
    <property type="match status" value="1"/>
</dbReference>
<feature type="coiled-coil region" evidence="2">
    <location>
        <begin position="135"/>
        <end position="165"/>
    </location>
</feature>
<gene>
    <name evidence="5" type="ordered locus">Caur_3058</name>
</gene>
<dbReference type="AlphaFoldDB" id="A9WGU1"/>
<accession>A9WGU1</accession>
<proteinExistence type="predicted"/>
<dbReference type="GO" id="GO:1902201">
    <property type="term" value="P:negative regulation of bacterial-type flagellum-dependent cell motility"/>
    <property type="evidence" value="ECO:0000318"/>
    <property type="project" value="GO_Central"/>
</dbReference>
<dbReference type="STRING" id="324602.Caur_3058"/>
<dbReference type="FunFam" id="3.30.70.270:FF:000001">
    <property type="entry name" value="Diguanylate cyclase domain protein"/>
    <property type="match status" value="1"/>
</dbReference>
<keyword evidence="1" id="KW-0597">Phosphoprotein</keyword>
<dbReference type="GO" id="GO:0052621">
    <property type="term" value="F:diguanylate cyclase activity"/>
    <property type="evidence" value="ECO:0000318"/>
    <property type="project" value="GO_Central"/>
</dbReference>
<dbReference type="Gene3D" id="3.30.70.270">
    <property type="match status" value="1"/>
</dbReference>
<evidence type="ECO:0000313" key="5">
    <source>
        <dbReference type="EMBL" id="ABY36257.1"/>
    </source>
</evidence>
<evidence type="ECO:0000259" key="3">
    <source>
        <dbReference type="PROSITE" id="PS50110"/>
    </source>
</evidence>
<dbReference type="InterPro" id="IPR043128">
    <property type="entry name" value="Rev_trsase/Diguanyl_cyclase"/>
</dbReference>
<feature type="domain" description="GGDEF" evidence="4">
    <location>
        <begin position="193"/>
        <end position="324"/>
    </location>
</feature>
<evidence type="ECO:0000256" key="1">
    <source>
        <dbReference type="PROSITE-ProRule" id="PRU00169"/>
    </source>
</evidence>
<reference evidence="6" key="1">
    <citation type="journal article" date="2011" name="BMC Genomics">
        <title>Complete genome sequence of the filamentous anoxygenic phototrophic bacterium Chloroflexus aurantiacus.</title>
        <authorList>
            <person name="Tang K.H."/>
            <person name="Barry K."/>
            <person name="Chertkov O."/>
            <person name="Dalin E."/>
            <person name="Han C.S."/>
            <person name="Hauser L.J."/>
            <person name="Honchak B.M."/>
            <person name="Karbach L.E."/>
            <person name="Land M.L."/>
            <person name="Lapidus A."/>
            <person name="Larimer F.W."/>
            <person name="Mikhailova N."/>
            <person name="Pitluck S."/>
            <person name="Pierson B.K."/>
            <person name="Blankenship R.E."/>
        </authorList>
    </citation>
    <scope>NUCLEOTIDE SEQUENCE [LARGE SCALE GENOMIC DNA]</scope>
    <source>
        <strain evidence="6">ATCC 29366 / DSM 635 / J-10-fl</strain>
    </source>
</reference>
<dbReference type="GO" id="GO:0005886">
    <property type="term" value="C:plasma membrane"/>
    <property type="evidence" value="ECO:0000318"/>
    <property type="project" value="GO_Central"/>
</dbReference>
<dbReference type="InterPro" id="IPR011006">
    <property type="entry name" value="CheY-like_superfamily"/>
</dbReference>
<keyword evidence="2" id="KW-0175">Coiled coil</keyword>
<dbReference type="PATRIC" id="fig|324602.8.peg.3461"/>
<dbReference type="SMART" id="SM00267">
    <property type="entry name" value="GGDEF"/>
    <property type="match status" value="1"/>
</dbReference>